<name>A0A2M8FAY5_9BACT</name>
<sequence>MDCAEIVFVLVTVLVLLLVEVVRPSTFKRGGVVFIIGERLMYIALGVIVMWVLIHNPGTTHGLTPLKIGLGMGMFFAAFWADNNVHFTTAEARLITQIGQRLGYTALSAWALFLFH</sequence>
<comment type="caution">
    <text evidence="2">The sequence shown here is derived from an EMBL/GenBank/DDBJ whole genome shotgun (WGS) entry which is preliminary data.</text>
</comment>
<dbReference type="EMBL" id="PFRH01000018">
    <property type="protein sequence ID" value="PJC52892.1"/>
    <property type="molecule type" value="Genomic_DNA"/>
</dbReference>
<dbReference type="Proteomes" id="UP000231456">
    <property type="component" value="Unassembled WGS sequence"/>
</dbReference>
<evidence type="ECO:0000313" key="2">
    <source>
        <dbReference type="EMBL" id="PJC52892.1"/>
    </source>
</evidence>
<keyword evidence="1" id="KW-0472">Membrane</keyword>
<feature type="transmembrane region" description="Helical" evidence="1">
    <location>
        <begin position="6"/>
        <end position="22"/>
    </location>
</feature>
<accession>A0A2M8FAY5</accession>
<proteinExistence type="predicted"/>
<feature type="transmembrane region" description="Helical" evidence="1">
    <location>
        <begin position="66"/>
        <end position="82"/>
    </location>
</feature>
<reference evidence="3" key="1">
    <citation type="submission" date="2017-09" db="EMBL/GenBank/DDBJ databases">
        <title>Depth-based differentiation of microbial function through sediment-hosted aquifers and enrichment of novel symbionts in the deep terrestrial subsurface.</title>
        <authorList>
            <person name="Probst A.J."/>
            <person name="Ladd B."/>
            <person name="Jarett J.K."/>
            <person name="Geller-Mcgrath D.E."/>
            <person name="Sieber C.M.K."/>
            <person name="Emerson J.B."/>
            <person name="Anantharaman K."/>
            <person name="Thomas B.C."/>
            <person name="Malmstrom R."/>
            <person name="Stieglmeier M."/>
            <person name="Klingl A."/>
            <person name="Woyke T."/>
            <person name="Ryan C.M."/>
            <person name="Banfield J.F."/>
        </authorList>
    </citation>
    <scope>NUCLEOTIDE SEQUENCE [LARGE SCALE GENOMIC DNA]</scope>
</reference>
<evidence type="ECO:0000313" key="3">
    <source>
        <dbReference type="Proteomes" id="UP000231456"/>
    </source>
</evidence>
<organism evidence="2 3">
    <name type="scientific">Candidatus Magasanikbacteria bacterium CG_4_9_14_0_2_um_filter_42_11</name>
    <dbReference type="NCBI Taxonomy" id="1974643"/>
    <lineage>
        <taxon>Bacteria</taxon>
        <taxon>Candidatus Magasanikiibacteriota</taxon>
    </lineage>
</organism>
<dbReference type="AlphaFoldDB" id="A0A2M8FAY5"/>
<protein>
    <submittedName>
        <fullName evidence="2">Uncharacterized protein</fullName>
    </submittedName>
</protein>
<keyword evidence="1" id="KW-0812">Transmembrane</keyword>
<keyword evidence="1" id="KW-1133">Transmembrane helix</keyword>
<feature type="transmembrane region" description="Helical" evidence="1">
    <location>
        <begin position="34"/>
        <end position="54"/>
    </location>
</feature>
<evidence type="ECO:0000256" key="1">
    <source>
        <dbReference type="SAM" id="Phobius"/>
    </source>
</evidence>
<gene>
    <name evidence="2" type="ORF">CO030_00475</name>
</gene>